<evidence type="ECO:0000313" key="1">
    <source>
        <dbReference type="EMBL" id="KAJ8958029.1"/>
    </source>
</evidence>
<proteinExistence type="predicted"/>
<protein>
    <submittedName>
        <fullName evidence="1">Uncharacterized protein</fullName>
    </submittedName>
</protein>
<comment type="caution">
    <text evidence="1">The sequence shown here is derived from an EMBL/GenBank/DDBJ whole genome shotgun (WGS) entry which is preliminary data.</text>
</comment>
<gene>
    <name evidence="1" type="ORF">NQ318_002033</name>
</gene>
<name>A0AAV8Z406_9CUCU</name>
<sequence length="212" mass="21683">MHTQYSSAQVQHCDAETEVCCRLASASGGSSSKAGFTGLVGKGNLPANINDLVEVLTDQSPDGKLCHGGESGNTNKPVRDISVSGSSGNLFPTADYSNVQFDSNVRFASSIQGPAYLPPIELSPSTPTTSPSLCPAGTFLAPSGRCEGRKVETCPPGTTKRPDGTCEPRVPTCPPGTALTPFGSCEVPKKPAPVCPSGTVKLPDGSCATPNS</sequence>
<dbReference type="EMBL" id="JAPWTK010000020">
    <property type="protein sequence ID" value="KAJ8958029.1"/>
    <property type="molecule type" value="Genomic_DNA"/>
</dbReference>
<dbReference type="Proteomes" id="UP001162162">
    <property type="component" value="Unassembled WGS sequence"/>
</dbReference>
<evidence type="ECO:0000313" key="2">
    <source>
        <dbReference type="Proteomes" id="UP001162162"/>
    </source>
</evidence>
<dbReference type="SUPFAM" id="SSF57184">
    <property type="entry name" value="Growth factor receptor domain"/>
    <property type="match status" value="1"/>
</dbReference>
<dbReference type="InterPro" id="IPR009030">
    <property type="entry name" value="Growth_fac_rcpt_cys_sf"/>
</dbReference>
<keyword evidence="2" id="KW-1185">Reference proteome</keyword>
<accession>A0AAV8Z406</accession>
<organism evidence="1 2">
    <name type="scientific">Aromia moschata</name>
    <dbReference type="NCBI Taxonomy" id="1265417"/>
    <lineage>
        <taxon>Eukaryota</taxon>
        <taxon>Metazoa</taxon>
        <taxon>Ecdysozoa</taxon>
        <taxon>Arthropoda</taxon>
        <taxon>Hexapoda</taxon>
        <taxon>Insecta</taxon>
        <taxon>Pterygota</taxon>
        <taxon>Neoptera</taxon>
        <taxon>Endopterygota</taxon>
        <taxon>Coleoptera</taxon>
        <taxon>Polyphaga</taxon>
        <taxon>Cucujiformia</taxon>
        <taxon>Chrysomeloidea</taxon>
        <taxon>Cerambycidae</taxon>
        <taxon>Cerambycinae</taxon>
        <taxon>Callichromatini</taxon>
        <taxon>Aromia</taxon>
    </lineage>
</organism>
<reference evidence="1" key="1">
    <citation type="journal article" date="2023" name="Insect Mol. Biol.">
        <title>Genome sequencing provides insights into the evolution of gene families encoding plant cell wall-degrading enzymes in longhorned beetles.</title>
        <authorList>
            <person name="Shin N.R."/>
            <person name="Okamura Y."/>
            <person name="Kirsch R."/>
            <person name="Pauchet Y."/>
        </authorList>
    </citation>
    <scope>NUCLEOTIDE SEQUENCE</scope>
    <source>
        <strain evidence="1">AMC_N1</strain>
    </source>
</reference>
<dbReference type="AlphaFoldDB" id="A0AAV8Z406"/>